<evidence type="ECO:0000313" key="7">
    <source>
        <dbReference type="EMBL" id="OGG64048.1"/>
    </source>
</evidence>
<feature type="transmembrane region" description="Helical" evidence="6">
    <location>
        <begin position="75"/>
        <end position="92"/>
    </location>
</feature>
<evidence type="ECO:0000256" key="2">
    <source>
        <dbReference type="ARBA" id="ARBA00022679"/>
    </source>
</evidence>
<dbReference type="GO" id="GO:0005886">
    <property type="term" value="C:plasma membrane"/>
    <property type="evidence" value="ECO:0007669"/>
    <property type="project" value="TreeGrafter"/>
</dbReference>
<dbReference type="STRING" id="1798496.A3C94_02565"/>
<dbReference type="Pfam" id="PF00953">
    <property type="entry name" value="Glycos_transf_4"/>
    <property type="match status" value="1"/>
</dbReference>
<keyword evidence="5 6" id="KW-0472">Membrane</keyword>
<gene>
    <name evidence="7" type="ORF">A3C94_02565</name>
</gene>
<evidence type="ECO:0008006" key="9">
    <source>
        <dbReference type="Google" id="ProtNLM"/>
    </source>
</evidence>
<name>A0A1F6DRN4_9BACT</name>
<protein>
    <recommendedName>
        <fullName evidence="9">Phospho-N-acetylmuramoyl-pentapeptide-transferase</fullName>
    </recommendedName>
</protein>
<dbReference type="Proteomes" id="UP000177232">
    <property type="component" value="Unassembled WGS sequence"/>
</dbReference>
<comment type="subcellular location">
    <subcellularLocation>
        <location evidence="1">Membrane</location>
        <topology evidence="1">Multi-pass membrane protein</topology>
    </subcellularLocation>
</comment>
<feature type="transmembrane region" description="Helical" evidence="6">
    <location>
        <begin position="257"/>
        <end position="277"/>
    </location>
</feature>
<evidence type="ECO:0000256" key="6">
    <source>
        <dbReference type="SAM" id="Phobius"/>
    </source>
</evidence>
<reference evidence="7 8" key="1">
    <citation type="journal article" date="2016" name="Nat. Commun.">
        <title>Thousands of microbial genomes shed light on interconnected biogeochemical processes in an aquifer system.</title>
        <authorList>
            <person name="Anantharaman K."/>
            <person name="Brown C.T."/>
            <person name="Hug L.A."/>
            <person name="Sharon I."/>
            <person name="Castelle C.J."/>
            <person name="Probst A.J."/>
            <person name="Thomas B.C."/>
            <person name="Singh A."/>
            <person name="Wilkins M.J."/>
            <person name="Karaoz U."/>
            <person name="Brodie E.L."/>
            <person name="Williams K.H."/>
            <person name="Hubbard S.S."/>
            <person name="Banfield J.F."/>
        </authorList>
    </citation>
    <scope>NUCLEOTIDE SEQUENCE [LARGE SCALE GENOMIC DNA]</scope>
</reference>
<dbReference type="GO" id="GO:0016780">
    <property type="term" value="F:phosphotransferase activity, for other substituted phosphate groups"/>
    <property type="evidence" value="ECO:0007669"/>
    <property type="project" value="InterPro"/>
</dbReference>
<feature type="transmembrane region" description="Helical" evidence="6">
    <location>
        <begin position="283"/>
        <end position="306"/>
    </location>
</feature>
<feature type="transmembrane region" description="Helical" evidence="6">
    <location>
        <begin position="208"/>
        <end position="227"/>
    </location>
</feature>
<dbReference type="GO" id="GO:0044038">
    <property type="term" value="P:cell wall macromolecule biosynthetic process"/>
    <property type="evidence" value="ECO:0007669"/>
    <property type="project" value="TreeGrafter"/>
</dbReference>
<proteinExistence type="predicted"/>
<evidence type="ECO:0000256" key="4">
    <source>
        <dbReference type="ARBA" id="ARBA00022989"/>
    </source>
</evidence>
<feature type="transmembrane region" description="Helical" evidence="6">
    <location>
        <begin position="143"/>
        <end position="162"/>
    </location>
</feature>
<dbReference type="InterPro" id="IPR000715">
    <property type="entry name" value="Glycosyl_transferase_4"/>
</dbReference>
<dbReference type="AlphaFoldDB" id="A0A1F6DRN4"/>
<accession>A0A1F6DRN4</accession>
<evidence type="ECO:0000313" key="8">
    <source>
        <dbReference type="Proteomes" id="UP000177232"/>
    </source>
</evidence>
<keyword evidence="2" id="KW-0808">Transferase</keyword>
<feature type="transmembrane region" description="Helical" evidence="6">
    <location>
        <begin position="6"/>
        <end position="32"/>
    </location>
</feature>
<keyword evidence="3 6" id="KW-0812">Transmembrane</keyword>
<keyword evidence="4 6" id="KW-1133">Transmembrane helix</keyword>
<dbReference type="EMBL" id="MFLJ01000036">
    <property type="protein sequence ID" value="OGG64048.1"/>
    <property type="molecule type" value="Genomic_DNA"/>
</dbReference>
<evidence type="ECO:0000256" key="1">
    <source>
        <dbReference type="ARBA" id="ARBA00004141"/>
    </source>
</evidence>
<dbReference type="PANTHER" id="PTHR22926:SF5">
    <property type="entry name" value="PHOSPHO-N-ACETYLMURAMOYL-PENTAPEPTIDE-TRANSFERASE HOMOLOG"/>
    <property type="match status" value="1"/>
</dbReference>
<dbReference type="PANTHER" id="PTHR22926">
    <property type="entry name" value="PHOSPHO-N-ACETYLMURAMOYL-PENTAPEPTIDE-TRANSFERASE"/>
    <property type="match status" value="1"/>
</dbReference>
<dbReference type="GO" id="GO:0071555">
    <property type="term" value="P:cell wall organization"/>
    <property type="evidence" value="ECO:0007669"/>
    <property type="project" value="TreeGrafter"/>
</dbReference>
<evidence type="ECO:0000256" key="3">
    <source>
        <dbReference type="ARBA" id="ARBA00022692"/>
    </source>
</evidence>
<sequence length="360" mass="39089">MITSDIIKVFIPATASFAVGILCAPLLTHYLFKYKVWKKTAGKTALDGTPAVEFEKLRTTVHAGTETKTPRMGGILIWASVTIVTLLMWAFARLFPLPFTEKLDFLSRSQTWIPFVTLLAGSLMGFANDLLDIQSSGERGIRLRTRLLFVTLVSSFIGWWFYAPSKLGITAIGIPTDGTLELGILIIPLFVLITLGLYAGGVIDGIDGLSGGIFGTAFMAYAGIAYFQNQINLAAFSATVAGAILAFLWFNIPPARFWMTETGTMGLTMTLAVIAFLTDTPGGGYGVVALPIIAFPLVATVASNIIQVASKRFFGKKVFRIAPLHHHFEAIGWPSYKVTMRYWVIAMVTAIAGMTVALIQ</sequence>
<feature type="transmembrane region" description="Helical" evidence="6">
    <location>
        <begin position="112"/>
        <end position="131"/>
    </location>
</feature>
<comment type="caution">
    <text evidence="7">The sequence shown here is derived from an EMBL/GenBank/DDBJ whole genome shotgun (WGS) entry which is preliminary data.</text>
</comment>
<organism evidence="7 8">
    <name type="scientific">Candidatus Kaiserbacteria bacterium RIFCSPHIGHO2_02_FULL_55_17</name>
    <dbReference type="NCBI Taxonomy" id="1798496"/>
    <lineage>
        <taxon>Bacteria</taxon>
        <taxon>Candidatus Kaiseribacteriota</taxon>
    </lineage>
</organism>
<feature type="transmembrane region" description="Helical" evidence="6">
    <location>
        <begin position="233"/>
        <end position="250"/>
    </location>
</feature>
<feature type="transmembrane region" description="Helical" evidence="6">
    <location>
        <begin position="342"/>
        <end position="359"/>
    </location>
</feature>
<evidence type="ECO:0000256" key="5">
    <source>
        <dbReference type="ARBA" id="ARBA00023136"/>
    </source>
</evidence>
<feature type="transmembrane region" description="Helical" evidence="6">
    <location>
        <begin position="182"/>
        <end position="201"/>
    </location>
</feature>